<keyword evidence="3" id="KW-1185">Reference proteome</keyword>
<evidence type="ECO:0000313" key="3">
    <source>
        <dbReference type="Proteomes" id="UP000245942"/>
    </source>
</evidence>
<sequence>MQAQAGAAEGGAKVNMDASVTPSSPNATALHPGAHLPVELVLRILLTAATEDQATAHALAHVSRAVCRATAAHRWRCIVIDSFSALLKLWATVLEARGRSEDDLLAVTIRLLVAGEAANEAESMQRHLNQKPNLRAVSLPFHSEPDEPPDRTGLSTCHPGLSVQSFFMDTEPPTLGKKAPLSFDNFGEKMSQLCERVIPLLSPLADDTWSTRQQRRLALDRPDVKLGSLLRLFPNVDIVSLGASEYCYLSPSLHSVSPSELSIVYQGNTTSLEEDFTFSTSAFSREEGRVELAGVRKRLKRLHIVATDPQSEAAGVEPPFSLLEPLRAGSTSPGSLIDAQARYVVVGGSNESGQPAADRQSVGLIQLRYDTRRFALRPASIVAGRLRHFLQELTLSRTSSSFIEAPTQSSFSYTGRPFAAPPRGAGNQSSLGVSAQASPLSIFDDETSEAAMLREWGVGAFAKLQLSWSDRNAPRAEDLPWWRRARYSAIEKSEGANSSGADKQALNHPLVSGGWPRETRDVWTERSDRDQSATFEGELADCVWSLFGWKPAGGSSASAAILNSNGSNGTTARTQSAHAGPVAHRYLFAPIGQGEMGERIPSGYLEADRSALATVAAGLASCCASPVAALPASSSENDGGSHGGGEGGTRLLSYAVRAPATVLRFGGAAAFDKETRLAYFLDRVAGGKGPW</sequence>
<accession>A0A316UJM7</accession>
<evidence type="ECO:0000256" key="1">
    <source>
        <dbReference type="SAM" id="MobiDB-lite"/>
    </source>
</evidence>
<feature type="region of interest" description="Disordered" evidence="1">
    <location>
        <begin position="1"/>
        <end position="29"/>
    </location>
</feature>
<dbReference type="Proteomes" id="UP000245942">
    <property type="component" value="Unassembled WGS sequence"/>
</dbReference>
<proteinExistence type="predicted"/>
<protein>
    <submittedName>
        <fullName evidence="2">Uncharacterized protein</fullName>
    </submittedName>
</protein>
<dbReference type="EMBL" id="KZ819322">
    <property type="protein sequence ID" value="PWN23425.1"/>
    <property type="molecule type" value="Genomic_DNA"/>
</dbReference>
<evidence type="ECO:0000313" key="2">
    <source>
        <dbReference type="EMBL" id="PWN23425.1"/>
    </source>
</evidence>
<organism evidence="2 3">
    <name type="scientific">Pseudomicrostroma glucosiphilum</name>
    <dbReference type="NCBI Taxonomy" id="1684307"/>
    <lineage>
        <taxon>Eukaryota</taxon>
        <taxon>Fungi</taxon>
        <taxon>Dikarya</taxon>
        <taxon>Basidiomycota</taxon>
        <taxon>Ustilaginomycotina</taxon>
        <taxon>Exobasidiomycetes</taxon>
        <taxon>Microstromatales</taxon>
        <taxon>Microstromatales incertae sedis</taxon>
        <taxon>Pseudomicrostroma</taxon>
    </lineage>
</organism>
<dbReference type="RefSeq" id="XP_025350585.1">
    <property type="nucleotide sequence ID" value="XM_025489140.1"/>
</dbReference>
<name>A0A316UJM7_9BASI</name>
<reference evidence="2 3" key="1">
    <citation type="journal article" date="2018" name="Mol. Biol. Evol.">
        <title>Broad Genomic Sampling Reveals a Smut Pathogenic Ancestry of the Fungal Clade Ustilaginomycotina.</title>
        <authorList>
            <person name="Kijpornyongpan T."/>
            <person name="Mondo S.J."/>
            <person name="Barry K."/>
            <person name="Sandor L."/>
            <person name="Lee J."/>
            <person name="Lipzen A."/>
            <person name="Pangilinan J."/>
            <person name="LaButti K."/>
            <person name="Hainaut M."/>
            <person name="Henrissat B."/>
            <person name="Grigoriev I.V."/>
            <person name="Spatafora J.W."/>
            <person name="Aime M.C."/>
        </authorList>
    </citation>
    <scope>NUCLEOTIDE SEQUENCE [LARGE SCALE GENOMIC DNA]</scope>
    <source>
        <strain evidence="2 3">MCA 4718</strain>
    </source>
</reference>
<feature type="compositionally biased region" description="Polar residues" evidence="1">
    <location>
        <begin position="18"/>
        <end position="27"/>
    </location>
</feature>
<dbReference type="GeneID" id="37010874"/>
<feature type="compositionally biased region" description="Low complexity" evidence="1">
    <location>
        <begin position="1"/>
        <end position="12"/>
    </location>
</feature>
<dbReference type="OrthoDB" id="3351822at2759"/>
<feature type="region of interest" description="Disordered" evidence="1">
    <location>
        <begin position="493"/>
        <end position="513"/>
    </location>
</feature>
<gene>
    <name evidence="2" type="ORF">BCV69DRAFT_119029</name>
</gene>
<dbReference type="AlphaFoldDB" id="A0A316UJM7"/>